<dbReference type="EMBL" id="CP019688">
    <property type="protein sequence ID" value="AQQ15945.1"/>
    <property type="molecule type" value="Genomic_DNA"/>
</dbReference>
<protein>
    <submittedName>
        <fullName evidence="1">Uncharacterized protein</fullName>
    </submittedName>
</protein>
<name>A0A1Q2HYL8_9CORY</name>
<keyword evidence="2" id="KW-1185">Reference proteome</keyword>
<reference evidence="1 2" key="1">
    <citation type="submission" date="2016-12" db="EMBL/GenBank/DDBJ databases">
        <authorList>
            <person name="Song W.-J."/>
            <person name="Kurnit D.M."/>
        </authorList>
    </citation>
    <scope>NUCLEOTIDE SEQUENCE [LARGE SCALE GENOMIC DNA]</scope>
    <source>
        <strain evidence="1 2">DSM 30827</strain>
    </source>
</reference>
<evidence type="ECO:0000313" key="1">
    <source>
        <dbReference type="EMBL" id="AQQ15945.1"/>
    </source>
</evidence>
<accession>A0A1Q2HYL8</accession>
<organism evidence="1 2">
    <name type="scientific">Corynebacterium glaucum</name>
    <dbReference type="NCBI Taxonomy" id="187491"/>
    <lineage>
        <taxon>Bacteria</taxon>
        <taxon>Bacillati</taxon>
        <taxon>Actinomycetota</taxon>
        <taxon>Actinomycetes</taxon>
        <taxon>Mycobacteriales</taxon>
        <taxon>Corynebacteriaceae</taxon>
        <taxon>Corynebacterium</taxon>
    </lineage>
</organism>
<gene>
    <name evidence="1" type="ORF">CGLAU_09985</name>
</gene>
<proteinExistence type="predicted"/>
<evidence type="ECO:0000313" key="2">
    <source>
        <dbReference type="Proteomes" id="UP000217209"/>
    </source>
</evidence>
<sequence>MWSYPNLLPLNSTEVERMVKRYPTTGAIKALDNFGRTLKGNVDSIFKVSAQAHIKRLGGTHS</sequence>
<dbReference type="Proteomes" id="UP000217209">
    <property type="component" value="Chromosome"/>
</dbReference>
<dbReference type="KEGG" id="cgv:CGLAU_09985"/>
<dbReference type="AlphaFoldDB" id="A0A1Q2HYL8"/>